<comment type="caution">
    <text evidence="1">The sequence shown here is derived from an EMBL/GenBank/DDBJ whole genome shotgun (WGS) entry which is preliminary data.</text>
</comment>
<evidence type="ECO:0000313" key="2">
    <source>
        <dbReference type="Proteomes" id="UP000805193"/>
    </source>
</evidence>
<keyword evidence="2" id="KW-1185">Reference proteome</keyword>
<gene>
    <name evidence="1" type="ORF">HPB47_007280</name>
</gene>
<organism evidence="1 2">
    <name type="scientific">Ixodes persulcatus</name>
    <name type="common">Taiga tick</name>
    <dbReference type="NCBI Taxonomy" id="34615"/>
    <lineage>
        <taxon>Eukaryota</taxon>
        <taxon>Metazoa</taxon>
        <taxon>Ecdysozoa</taxon>
        <taxon>Arthropoda</taxon>
        <taxon>Chelicerata</taxon>
        <taxon>Arachnida</taxon>
        <taxon>Acari</taxon>
        <taxon>Parasitiformes</taxon>
        <taxon>Ixodida</taxon>
        <taxon>Ixodoidea</taxon>
        <taxon>Ixodidae</taxon>
        <taxon>Ixodinae</taxon>
        <taxon>Ixodes</taxon>
    </lineage>
</organism>
<dbReference type="Proteomes" id="UP000805193">
    <property type="component" value="Unassembled WGS sequence"/>
</dbReference>
<accession>A0AC60P7Z1</accession>
<dbReference type="EMBL" id="JABSTQ010011056">
    <property type="protein sequence ID" value="KAG0415555.1"/>
    <property type="molecule type" value="Genomic_DNA"/>
</dbReference>
<sequence length="504" mass="57379">MDTDVYLCSSSEEDSDYDVELSSSSDEAEDDDDPDRAIADARQWSKIDMNCVPPAPPLFPFLGSPGKTFSVESTTDVLEYFEAFLDNGLVSLIFRETNRYAEQKLNASQLSEHSRLKKWVPTTTEEMRVFLSLLLLQGIVRKPEQELYWSKNKLLHTPIFGEVMSGNRYQLIMRMLHFVDNESSTDLGAHLQPKLYKIWPFLSLLVERYRTAYIPERDVSIDESLMLFKGRLGWVQYHPLKRARFGIKFFMLCEATSGYVWNSLIYTEKGTDLSTLIPVPPESAMGTRVVLKLLEPLLGKGYCVTIDNFYTSPELVDALIKNCTDVYGTVRANRKEMPPEFRAPKLKKGDAHAYQRGKCVALQWQEKKVVTVMSTVHSAEIEECSDTRGRDVAKPSIVRDYNHTMGGVDNPLDVQRLTGRHFPAYIPPTEKKTEPTRKCVLCCKKKDQNGKKLRKETREADEDLLKKQYRKLALQVHPDKNKAPGAGDAFKGGTPTTCKHARPK</sequence>
<proteinExistence type="predicted"/>
<name>A0AC60P7Z1_IXOPE</name>
<evidence type="ECO:0000313" key="1">
    <source>
        <dbReference type="EMBL" id="KAG0415555.1"/>
    </source>
</evidence>
<reference evidence="1 2" key="1">
    <citation type="journal article" date="2020" name="Cell">
        <title>Large-Scale Comparative Analyses of Tick Genomes Elucidate Their Genetic Diversity and Vector Capacities.</title>
        <authorList>
            <consortium name="Tick Genome and Microbiome Consortium (TIGMIC)"/>
            <person name="Jia N."/>
            <person name="Wang J."/>
            <person name="Shi W."/>
            <person name="Du L."/>
            <person name="Sun Y."/>
            <person name="Zhan W."/>
            <person name="Jiang J.F."/>
            <person name="Wang Q."/>
            <person name="Zhang B."/>
            <person name="Ji P."/>
            <person name="Bell-Sakyi L."/>
            <person name="Cui X.M."/>
            <person name="Yuan T.T."/>
            <person name="Jiang B.G."/>
            <person name="Yang W.F."/>
            <person name="Lam T.T."/>
            <person name="Chang Q.C."/>
            <person name="Ding S.J."/>
            <person name="Wang X.J."/>
            <person name="Zhu J.G."/>
            <person name="Ruan X.D."/>
            <person name="Zhao L."/>
            <person name="Wei J.T."/>
            <person name="Ye R.Z."/>
            <person name="Que T.C."/>
            <person name="Du C.H."/>
            <person name="Zhou Y.H."/>
            <person name="Cheng J.X."/>
            <person name="Dai P.F."/>
            <person name="Guo W.B."/>
            <person name="Han X.H."/>
            <person name="Huang E.J."/>
            <person name="Li L.F."/>
            <person name="Wei W."/>
            <person name="Gao Y.C."/>
            <person name="Liu J.Z."/>
            <person name="Shao H.Z."/>
            <person name="Wang X."/>
            <person name="Wang C.C."/>
            <person name="Yang T.C."/>
            <person name="Huo Q.B."/>
            <person name="Li W."/>
            <person name="Chen H.Y."/>
            <person name="Chen S.E."/>
            <person name="Zhou L.G."/>
            <person name="Ni X.B."/>
            <person name="Tian J.H."/>
            <person name="Sheng Y."/>
            <person name="Liu T."/>
            <person name="Pan Y.S."/>
            <person name="Xia L.Y."/>
            <person name="Li J."/>
            <person name="Zhao F."/>
            <person name="Cao W.C."/>
        </authorList>
    </citation>
    <scope>NUCLEOTIDE SEQUENCE [LARGE SCALE GENOMIC DNA]</scope>
    <source>
        <strain evidence="1">Iper-2018</strain>
    </source>
</reference>
<protein>
    <submittedName>
        <fullName evidence="1">Uncharacterized protein</fullName>
    </submittedName>
</protein>